<dbReference type="Proteomes" id="UP000221222">
    <property type="component" value="Unassembled WGS sequence"/>
</dbReference>
<evidence type="ECO:0000313" key="3">
    <source>
        <dbReference type="EMBL" id="PHO18468.1"/>
    </source>
</evidence>
<evidence type="ECO:0000313" key="4">
    <source>
        <dbReference type="Proteomes" id="UP000221222"/>
    </source>
</evidence>
<feature type="coiled-coil region" evidence="1">
    <location>
        <begin position="297"/>
        <end position="324"/>
    </location>
</feature>
<reference evidence="3 4" key="1">
    <citation type="submission" date="2017-09" db="EMBL/GenBank/DDBJ databases">
        <title>Arcobacter canalis sp. nov., a new species isolated from a water canal contaminated with urban sewage.</title>
        <authorList>
            <person name="Perez-Cataluna A."/>
            <person name="Salas-Masso N."/>
            <person name="Figueras M.J."/>
        </authorList>
    </citation>
    <scope>NUCLEOTIDE SEQUENCE [LARGE SCALE GENOMIC DNA]</scope>
    <source>
        <strain evidence="3 4">F98-3</strain>
    </source>
</reference>
<protein>
    <submittedName>
        <fullName evidence="3">Uncharacterized protein</fullName>
    </submittedName>
</protein>
<dbReference type="RefSeq" id="WP_099342105.1">
    <property type="nucleotide sequence ID" value="NZ_CP032098.1"/>
</dbReference>
<evidence type="ECO:0000256" key="1">
    <source>
        <dbReference type="SAM" id="Coils"/>
    </source>
</evidence>
<proteinExistence type="predicted"/>
<sequence length="467" mass="54130">MIISSHRTSNLNLSAPTSNLMKKHASSNIVSESTKTQKEDKTDSIIPKRIEGDYSTYTTKELRSLSYDEIKKNYEKIKKVIENRLEKAYSSGDVSNYLKYGNRGYFLKESIIIDGKISYNNENKELAEKIDKVADLFIFQKQLKAVDYYDNNEINKEVFSLYQKYDMQNDPLDLNIMSNFNNELDHYASSDGIIDIFSIIEDSIKGRKEDIRNYEDMIKKGNYANAETLSIYNSSISKNKSMQIGNKTFDISEINKNDYEKIKVEDEKEDNLDVKKVDNEKIDYSIYTIKQLRQLSYDEVKDNKNKLEKIIDDTLKKANKLDKNKMDDLLAFKSQLNALEYTNDENINETIYNKLRSINDSKVTVWSALAITEKMDDLQKGNLNSIVINNSTIYSDEVNLRQKEDEEENITNKQQDKTQINLDSLINNVSRIASKVSNVSENIYNKELIEAYSKFITEYNAVKDSLI</sequence>
<name>A0A2G1DIY7_9BACT</name>
<dbReference type="AlphaFoldDB" id="A0A2G1DIY7"/>
<evidence type="ECO:0000313" key="5">
    <source>
        <dbReference type="Proteomes" id="UP000262712"/>
    </source>
</evidence>
<keyword evidence="4" id="KW-1185">Reference proteome</keyword>
<reference evidence="2 5" key="2">
    <citation type="submission" date="2018-08" db="EMBL/GenBank/DDBJ databases">
        <title>Complete genome of the Arcobacter molluscorum type strain LMG 25693.</title>
        <authorList>
            <person name="Miller W.G."/>
            <person name="Yee E."/>
            <person name="Bono J.L."/>
        </authorList>
    </citation>
    <scope>NUCLEOTIDE SEQUENCE [LARGE SCALE GENOMIC DNA]</scope>
    <source>
        <strain evidence="2 5">CECT 7696</strain>
    </source>
</reference>
<gene>
    <name evidence="2" type="ORF">AMOL_2261</name>
    <name evidence="3" type="ORF">CPU12_05605</name>
</gene>
<keyword evidence="1" id="KW-0175">Coiled coil</keyword>
<dbReference type="EMBL" id="NXFY01000006">
    <property type="protein sequence ID" value="PHO18468.1"/>
    <property type="molecule type" value="Genomic_DNA"/>
</dbReference>
<accession>A0A2G1DIY7</accession>
<dbReference type="Proteomes" id="UP000262712">
    <property type="component" value="Chromosome"/>
</dbReference>
<dbReference type="EMBL" id="CP032098">
    <property type="protein sequence ID" value="AXX93214.1"/>
    <property type="molecule type" value="Genomic_DNA"/>
</dbReference>
<evidence type="ECO:0000313" key="2">
    <source>
        <dbReference type="EMBL" id="AXX93214.1"/>
    </source>
</evidence>
<organism evidence="3 4">
    <name type="scientific">Malaciobacter molluscorum LMG 25693</name>
    <dbReference type="NCBI Taxonomy" id="870501"/>
    <lineage>
        <taxon>Bacteria</taxon>
        <taxon>Pseudomonadati</taxon>
        <taxon>Campylobacterota</taxon>
        <taxon>Epsilonproteobacteria</taxon>
        <taxon>Campylobacterales</taxon>
        <taxon>Arcobacteraceae</taxon>
        <taxon>Malaciobacter</taxon>
    </lineage>
</organism>
<dbReference type="KEGG" id="amol:AMOL_2261"/>